<dbReference type="InterPro" id="IPR021959">
    <property type="entry name" value="DUF3576"/>
</dbReference>
<name>A0A154WH53_9PROT</name>
<feature type="chain" id="PRO_5007602438" description="DUF3576 domain-containing protein" evidence="1">
    <location>
        <begin position="26"/>
        <end position="180"/>
    </location>
</feature>
<evidence type="ECO:0008006" key="4">
    <source>
        <dbReference type="Google" id="ProtNLM"/>
    </source>
</evidence>
<dbReference type="STRING" id="580166.AUP43_00425"/>
<reference evidence="2 3" key="1">
    <citation type="submission" date="2015-12" db="EMBL/GenBank/DDBJ databases">
        <title>Genome sequence of Oceanibaculum pacificum MCCC 1A02656.</title>
        <authorList>
            <person name="Lu L."/>
            <person name="Lai Q."/>
            <person name="Shao Z."/>
            <person name="Qian P."/>
        </authorList>
    </citation>
    <scope>NUCLEOTIDE SEQUENCE [LARGE SCALE GENOMIC DNA]</scope>
    <source>
        <strain evidence="2 3">MCCC 1A02656</strain>
    </source>
</reference>
<keyword evidence="3" id="KW-1185">Reference proteome</keyword>
<dbReference type="Pfam" id="PF12100">
    <property type="entry name" value="DUF3576"/>
    <property type="match status" value="1"/>
</dbReference>
<proteinExistence type="predicted"/>
<gene>
    <name evidence="2" type="ORF">AUP43_00425</name>
</gene>
<comment type="caution">
    <text evidence="2">The sequence shown here is derived from an EMBL/GenBank/DDBJ whole genome shotgun (WGS) entry which is preliminary data.</text>
</comment>
<dbReference type="Proteomes" id="UP000076400">
    <property type="component" value="Unassembled WGS sequence"/>
</dbReference>
<sequence length="180" mass="19542">MKMTRFALPLLLAAILAACSSGSGGSNTRYEYPTMRPGATQTSIFGQEEEGLLGPGGLSLLGGDDEEQRGGPGIGVNAFLWRASLDTVSFMPVASADPFGGVIITDWYSPPENQNERYKINLYILDRTLRADGVRASIFRQRRATTGQWVDVQTDPGMGSDLENTILTRARQLRVASAQR</sequence>
<keyword evidence="1" id="KW-0732">Signal</keyword>
<protein>
    <recommendedName>
        <fullName evidence="4">DUF3576 domain-containing protein</fullName>
    </recommendedName>
</protein>
<dbReference type="AlphaFoldDB" id="A0A154WH53"/>
<evidence type="ECO:0000313" key="2">
    <source>
        <dbReference type="EMBL" id="KZD12840.1"/>
    </source>
</evidence>
<accession>A0A154WH53</accession>
<organism evidence="2 3">
    <name type="scientific">Oceanibaculum pacificum</name>
    <dbReference type="NCBI Taxonomy" id="580166"/>
    <lineage>
        <taxon>Bacteria</taxon>
        <taxon>Pseudomonadati</taxon>
        <taxon>Pseudomonadota</taxon>
        <taxon>Alphaproteobacteria</taxon>
        <taxon>Rhodospirillales</taxon>
        <taxon>Oceanibaculaceae</taxon>
        <taxon>Oceanibaculum</taxon>
    </lineage>
</organism>
<feature type="signal peptide" evidence="1">
    <location>
        <begin position="1"/>
        <end position="25"/>
    </location>
</feature>
<evidence type="ECO:0000313" key="3">
    <source>
        <dbReference type="Proteomes" id="UP000076400"/>
    </source>
</evidence>
<evidence type="ECO:0000256" key="1">
    <source>
        <dbReference type="SAM" id="SignalP"/>
    </source>
</evidence>
<dbReference type="EMBL" id="LPXN01000001">
    <property type="protein sequence ID" value="KZD12840.1"/>
    <property type="molecule type" value="Genomic_DNA"/>
</dbReference>
<dbReference type="PROSITE" id="PS51257">
    <property type="entry name" value="PROKAR_LIPOPROTEIN"/>
    <property type="match status" value="1"/>
</dbReference>